<dbReference type="Pfam" id="PF00534">
    <property type="entry name" value="Glycos_transf_1"/>
    <property type="match status" value="1"/>
</dbReference>
<name>A0A328UHR4_9FIRM</name>
<dbReference type="PANTHER" id="PTHR12526">
    <property type="entry name" value="GLYCOSYLTRANSFERASE"/>
    <property type="match status" value="1"/>
</dbReference>
<accession>A0A328UHR4</accession>
<dbReference type="Proteomes" id="UP000249377">
    <property type="component" value="Unassembled WGS sequence"/>
</dbReference>
<sequence length="410" mass="45336">MHICYITTVVPYGTAETFILHEIDAVQRQGHSVEVIPIRPEDALQTPGYRVWHCRALGGACLGLAVKFFLRHPLRSITACAPMLFRAGGLKKALKNLYFFPKALATAAHLQQEPAGFIHAHWLATTASVAYIASRLTGIPWGATGHRWDIYEHNALGPKFRTAAFIRTIDQRGAAHLRGLAPQALAEKIHVVHMGIHPEASPRIHVRPPDRPLRLCMPANLVAVKGHRFVLEAFRLLLEQGFTAFTCIFAGDGELRAEIDAQIRRYGLTETVQLAGHVPNRELLDAYRRGEVDLVLLPSLELSDSEHEGIPVSLMEAMACGIPVLATATGGIPELLRDGAGLLIPQQDPRALADAIRRMAEDGVLYRKTAEKGLARVQADFDYDRNIQSLLKLMAPSPHEPQDKEERRHA</sequence>
<dbReference type="CDD" id="cd03801">
    <property type="entry name" value="GT4_PimA-like"/>
    <property type="match status" value="1"/>
</dbReference>
<dbReference type="GO" id="GO:0016757">
    <property type="term" value="F:glycosyltransferase activity"/>
    <property type="evidence" value="ECO:0007669"/>
    <property type="project" value="InterPro"/>
</dbReference>
<keyword evidence="3" id="KW-1185">Reference proteome</keyword>
<dbReference type="InterPro" id="IPR001296">
    <property type="entry name" value="Glyco_trans_1"/>
</dbReference>
<dbReference type="Gene3D" id="3.40.50.2000">
    <property type="entry name" value="Glycogen Phosphorylase B"/>
    <property type="match status" value="2"/>
</dbReference>
<dbReference type="AlphaFoldDB" id="A0A328UHR4"/>
<evidence type="ECO:0000313" key="3">
    <source>
        <dbReference type="Proteomes" id="UP000249377"/>
    </source>
</evidence>
<comment type="caution">
    <text evidence="2">The sequence shown here is derived from an EMBL/GenBank/DDBJ whole genome shotgun (WGS) entry which is preliminary data.</text>
</comment>
<gene>
    <name evidence="2" type="ORF">DPQ25_04080</name>
</gene>
<proteinExistence type="predicted"/>
<evidence type="ECO:0000313" key="2">
    <source>
        <dbReference type="EMBL" id="RAQ30671.1"/>
    </source>
</evidence>
<evidence type="ECO:0000259" key="1">
    <source>
        <dbReference type="Pfam" id="PF00534"/>
    </source>
</evidence>
<protein>
    <recommendedName>
        <fullName evidence="1">Glycosyl transferase family 1 domain-containing protein</fullName>
    </recommendedName>
</protein>
<dbReference type="RefSeq" id="WP_112331866.1">
    <property type="nucleotide sequence ID" value="NZ_JADPHD010000004.1"/>
</dbReference>
<organism evidence="2 3">
    <name type="scientific">Hydrogeniiclostridium mannosilyticum</name>
    <dbReference type="NCBI Taxonomy" id="2764322"/>
    <lineage>
        <taxon>Bacteria</taxon>
        <taxon>Bacillati</taxon>
        <taxon>Bacillota</taxon>
        <taxon>Clostridia</taxon>
        <taxon>Eubacteriales</taxon>
        <taxon>Acutalibacteraceae</taxon>
        <taxon>Hydrogeniiclostridium</taxon>
    </lineage>
</organism>
<dbReference type="EMBL" id="QLYR01000001">
    <property type="protein sequence ID" value="RAQ30671.1"/>
    <property type="molecule type" value="Genomic_DNA"/>
</dbReference>
<reference evidence="2 3" key="1">
    <citation type="submission" date="2018-06" db="EMBL/GenBank/DDBJ databases">
        <title>Noncontiguous genome sequence of Ruminococcaceae bacterium ASD2818.</title>
        <authorList>
            <person name="Chaplin A.V."/>
            <person name="Sokolova S.R."/>
            <person name="Kochetkova T.O."/>
            <person name="Goltsov A.Y."/>
            <person name="Trofimov D.Y."/>
            <person name="Efimov B.A."/>
        </authorList>
    </citation>
    <scope>NUCLEOTIDE SEQUENCE [LARGE SCALE GENOMIC DNA]</scope>
    <source>
        <strain evidence="2 3">ASD2818</strain>
    </source>
</reference>
<dbReference type="SUPFAM" id="SSF53756">
    <property type="entry name" value="UDP-Glycosyltransferase/glycogen phosphorylase"/>
    <property type="match status" value="1"/>
</dbReference>
<feature type="domain" description="Glycosyl transferase family 1" evidence="1">
    <location>
        <begin position="209"/>
        <end position="373"/>
    </location>
</feature>